<evidence type="ECO:0000256" key="1">
    <source>
        <dbReference type="ARBA" id="ARBA00022679"/>
    </source>
</evidence>
<sequence>MVIRHINEKDDYSAVRNIYEKSWKFAYKGIIPQDYLDNIPKEKWGGNILKNGRTEIGAFEGDKIVGTASFCPSRWDNFSSCGEIVTIYLLPEYIGRGIGSELLKACIAELELLGFTSILIWVLEDNYRARHFYENHGFVNTEDHMSSEIGGKVLQEVMYIRRK</sequence>
<organism evidence="4 5">
    <name type="scientific">Ruminococcus flavefaciens</name>
    <dbReference type="NCBI Taxonomy" id="1265"/>
    <lineage>
        <taxon>Bacteria</taxon>
        <taxon>Bacillati</taxon>
        <taxon>Bacillota</taxon>
        <taxon>Clostridia</taxon>
        <taxon>Eubacteriales</taxon>
        <taxon>Oscillospiraceae</taxon>
        <taxon>Ruminococcus</taxon>
    </lineage>
</organism>
<reference evidence="4 5" key="1">
    <citation type="submission" date="2016-10" db="EMBL/GenBank/DDBJ databases">
        <authorList>
            <person name="de Groot N.N."/>
        </authorList>
    </citation>
    <scope>NUCLEOTIDE SEQUENCE [LARGE SCALE GENOMIC DNA]</scope>
    <source>
        <strain evidence="4 5">YAD2003</strain>
    </source>
</reference>
<dbReference type="CDD" id="cd04301">
    <property type="entry name" value="NAT_SF"/>
    <property type="match status" value="1"/>
</dbReference>
<dbReference type="RefSeq" id="WP_074718838.1">
    <property type="nucleotide sequence ID" value="NZ_FNWV01000017.1"/>
</dbReference>
<dbReference type="InterPro" id="IPR050680">
    <property type="entry name" value="YpeA/RimI_acetyltransf"/>
</dbReference>
<dbReference type="InterPro" id="IPR000182">
    <property type="entry name" value="GNAT_dom"/>
</dbReference>
<keyword evidence="2 4" id="KW-0012">Acyltransferase</keyword>
<dbReference type="EMBL" id="FNWV01000017">
    <property type="protein sequence ID" value="SEH84580.1"/>
    <property type="molecule type" value="Genomic_DNA"/>
</dbReference>
<evidence type="ECO:0000313" key="5">
    <source>
        <dbReference type="Proteomes" id="UP000183190"/>
    </source>
</evidence>
<dbReference type="PROSITE" id="PS51186">
    <property type="entry name" value="GNAT"/>
    <property type="match status" value="1"/>
</dbReference>
<dbReference type="PANTHER" id="PTHR43420">
    <property type="entry name" value="ACETYLTRANSFERASE"/>
    <property type="match status" value="1"/>
</dbReference>
<dbReference type="SUPFAM" id="SSF55729">
    <property type="entry name" value="Acyl-CoA N-acyltransferases (Nat)"/>
    <property type="match status" value="1"/>
</dbReference>
<dbReference type="Gene3D" id="3.40.630.30">
    <property type="match status" value="1"/>
</dbReference>
<dbReference type="InterPro" id="IPR016181">
    <property type="entry name" value="Acyl_CoA_acyltransferase"/>
</dbReference>
<name>A0A1H6LEJ5_RUMFL</name>
<accession>A0A1H6LEJ5</accession>
<feature type="domain" description="N-acetyltransferase" evidence="3">
    <location>
        <begin position="1"/>
        <end position="161"/>
    </location>
</feature>
<evidence type="ECO:0000256" key="2">
    <source>
        <dbReference type="ARBA" id="ARBA00023315"/>
    </source>
</evidence>
<dbReference type="Pfam" id="PF00583">
    <property type="entry name" value="Acetyltransf_1"/>
    <property type="match status" value="1"/>
</dbReference>
<dbReference type="AlphaFoldDB" id="A0A1H6LEJ5"/>
<protein>
    <submittedName>
        <fullName evidence="4">L-amino acid N-acyltransferase YncA</fullName>
    </submittedName>
</protein>
<evidence type="ECO:0000259" key="3">
    <source>
        <dbReference type="PROSITE" id="PS51186"/>
    </source>
</evidence>
<gene>
    <name evidence="4" type="ORF">SAMN02910265_03004</name>
</gene>
<dbReference type="Proteomes" id="UP000183190">
    <property type="component" value="Unassembled WGS sequence"/>
</dbReference>
<dbReference type="GO" id="GO:0016747">
    <property type="term" value="F:acyltransferase activity, transferring groups other than amino-acyl groups"/>
    <property type="evidence" value="ECO:0007669"/>
    <property type="project" value="InterPro"/>
</dbReference>
<dbReference type="OrthoDB" id="5292888at2"/>
<proteinExistence type="predicted"/>
<evidence type="ECO:0000313" key="4">
    <source>
        <dbReference type="EMBL" id="SEH84580.1"/>
    </source>
</evidence>
<keyword evidence="1 4" id="KW-0808">Transferase</keyword>